<dbReference type="EMBL" id="MUXU01000001">
    <property type="protein sequence ID" value="OOR93875.1"/>
    <property type="molecule type" value="Genomic_DNA"/>
</dbReference>
<dbReference type="RefSeq" id="WP_078275456.1">
    <property type="nucleotide sequence ID" value="NZ_MUXU01000001.1"/>
</dbReference>
<gene>
    <name evidence="2" type="ORF">B0181_00045</name>
    <name evidence="3" type="ORF">NCTC10293_01705</name>
</gene>
<evidence type="ECO:0000256" key="1">
    <source>
        <dbReference type="SAM" id="SignalP"/>
    </source>
</evidence>
<keyword evidence="1" id="KW-0732">Signal</keyword>
<dbReference type="InterPro" id="IPR010438">
    <property type="entry name" value="Lambda_Bor"/>
</dbReference>
<proteinExistence type="predicted"/>
<protein>
    <submittedName>
        <fullName evidence="2">Lipoprotein bor</fullName>
    </submittedName>
</protein>
<reference evidence="3 5" key="2">
    <citation type="submission" date="2018-06" db="EMBL/GenBank/DDBJ databases">
        <authorList>
            <consortium name="Pathogen Informatics"/>
            <person name="Doyle S."/>
        </authorList>
    </citation>
    <scope>NUCLEOTIDE SEQUENCE [LARGE SCALE GENOMIC DNA]</scope>
    <source>
        <strain evidence="3 5">NCTC10293</strain>
    </source>
</reference>
<dbReference type="Proteomes" id="UP000190435">
    <property type="component" value="Unassembled WGS sequence"/>
</dbReference>
<dbReference type="OrthoDB" id="332829at2"/>
<dbReference type="Pfam" id="PF06291">
    <property type="entry name" value="Lambda_Bor"/>
    <property type="match status" value="1"/>
</dbReference>
<organism evidence="2 4">
    <name type="scientific">Moraxella caviae</name>
    <dbReference type="NCBI Taxonomy" id="34060"/>
    <lineage>
        <taxon>Bacteria</taxon>
        <taxon>Pseudomonadati</taxon>
        <taxon>Pseudomonadota</taxon>
        <taxon>Gammaproteobacteria</taxon>
        <taxon>Moraxellales</taxon>
        <taxon>Moraxellaceae</taxon>
        <taxon>Moraxella</taxon>
    </lineage>
</organism>
<feature type="signal peptide" evidence="1">
    <location>
        <begin position="1"/>
        <end position="24"/>
    </location>
</feature>
<evidence type="ECO:0000313" key="2">
    <source>
        <dbReference type="EMBL" id="OOR93875.1"/>
    </source>
</evidence>
<evidence type="ECO:0000313" key="3">
    <source>
        <dbReference type="EMBL" id="STZ14115.1"/>
    </source>
</evidence>
<accession>A0A1T0ADR5</accession>
<name>A0A1T0ADR5_9GAMM</name>
<reference evidence="2 4" key="1">
    <citation type="submission" date="2017-02" db="EMBL/GenBank/DDBJ databases">
        <title>Draft genome sequence of Moraxella caviae CCUG 355 type strain.</title>
        <authorList>
            <person name="Engstrom-Jakobsson H."/>
            <person name="Salva-Serra F."/>
            <person name="Thorell K."/>
            <person name="Gonzales-Siles L."/>
            <person name="Karlsson R."/>
            <person name="Boulund F."/>
            <person name="Engstrand L."/>
            <person name="Moore E."/>
        </authorList>
    </citation>
    <scope>NUCLEOTIDE SEQUENCE [LARGE SCALE GENOMIC DNA]</scope>
    <source>
        <strain evidence="2 4">CCUG 355</strain>
    </source>
</reference>
<evidence type="ECO:0000313" key="5">
    <source>
        <dbReference type="Proteomes" id="UP000255279"/>
    </source>
</evidence>
<sequence>MKTTKSIMATLGAALLLSGCATQTALVNSSPKLNNAPQTAAYSKSQSFYVSGIGQQKTIDAAEVCNGADKVAKVSSSQQPKDILLGLVTLGIYTPRTAEVFCR</sequence>
<keyword evidence="2" id="KW-0449">Lipoprotein</keyword>
<dbReference type="PROSITE" id="PS51257">
    <property type="entry name" value="PROKAR_LIPOPROTEIN"/>
    <property type="match status" value="1"/>
</dbReference>
<dbReference type="Proteomes" id="UP000255279">
    <property type="component" value="Unassembled WGS sequence"/>
</dbReference>
<dbReference type="AlphaFoldDB" id="A0A1T0ADR5"/>
<feature type="chain" id="PRO_5036026443" evidence="1">
    <location>
        <begin position="25"/>
        <end position="103"/>
    </location>
</feature>
<keyword evidence="4" id="KW-1185">Reference proteome</keyword>
<dbReference type="EMBL" id="UGQE01000004">
    <property type="protein sequence ID" value="STZ14115.1"/>
    <property type="molecule type" value="Genomic_DNA"/>
</dbReference>
<evidence type="ECO:0000313" key="4">
    <source>
        <dbReference type="Proteomes" id="UP000190435"/>
    </source>
</evidence>